<organism evidence="2 3">
    <name type="scientific">Hungatella hathewayi</name>
    <dbReference type="NCBI Taxonomy" id="154046"/>
    <lineage>
        <taxon>Bacteria</taxon>
        <taxon>Bacillati</taxon>
        <taxon>Bacillota</taxon>
        <taxon>Clostridia</taxon>
        <taxon>Lachnospirales</taxon>
        <taxon>Lachnospiraceae</taxon>
        <taxon>Hungatella</taxon>
    </lineage>
</organism>
<proteinExistence type="predicted"/>
<dbReference type="AlphaFoldDB" id="A0A3E3DNK0"/>
<protein>
    <submittedName>
        <fullName evidence="2">Uncharacterized protein</fullName>
    </submittedName>
</protein>
<keyword evidence="1" id="KW-1133">Transmembrane helix</keyword>
<sequence length="72" mass="8026">MFKFFDSIVEVIALVINFVINAFKMLILLITQIPKALAYLTAVFGYLPAFLSTFIVIFIAIAVIVTLINKGE</sequence>
<gene>
    <name evidence="2" type="ORF">DWX31_08210</name>
</gene>
<dbReference type="RefSeq" id="WP_025530835.1">
    <property type="nucleotide sequence ID" value="NZ_QTJW01000005.1"/>
</dbReference>
<feature type="transmembrane region" description="Helical" evidence="1">
    <location>
        <begin position="45"/>
        <end position="68"/>
    </location>
</feature>
<keyword evidence="1" id="KW-0472">Membrane</keyword>
<reference evidence="2 3" key="1">
    <citation type="submission" date="2018-08" db="EMBL/GenBank/DDBJ databases">
        <title>A genome reference for cultivated species of the human gut microbiota.</title>
        <authorList>
            <person name="Zou Y."/>
            <person name="Xue W."/>
            <person name="Luo G."/>
        </authorList>
    </citation>
    <scope>NUCLEOTIDE SEQUENCE [LARGE SCALE GENOMIC DNA]</scope>
    <source>
        <strain evidence="2 3">AF19-13AC</strain>
    </source>
</reference>
<dbReference type="EMBL" id="QTJW01000005">
    <property type="protein sequence ID" value="RGD70894.1"/>
    <property type="molecule type" value="Genomic_DNA"/>
</dbReference>
<evidence type="ECO:0000256" key="1">
    <source>
        <dbReference type="SAM" id="Phobius"/>
    </source>
</evidence>
<dbReference type="Proteomes" id="UP000261023">
    <property type="component" value="Unassembled WGS sequence"/>
</dbReference>
<feature type="transmembrane region" description="Helical" evidence="1">
    <location>
        <begin position="12"/>
        <end position="33"/>
    </location>
</feature>
<comment type="caution">
    <text evidence="2">The sequence shown here is derived from an EMBL/GenBank/DDBJ whole genome shotgun (WGS) entry which is preliminary data.</text>
</comment>
<name>A0A3E3DNK0_9FIRM</name>
<keyword evidence="1" id="KW-0812">Transmembrane</keyword>
<accession>A0A3E3DNK0</accession>
<evidence type="ECO:0000313" key="3">
    <source>
        <dbReference type="Proteomes" id="UP000261023"/>
    </source>
</evidence>
<evidence type="ECO:0000313" key="2">
    <source>
        <dbReference type="EMBL" id="RGD70894.1"/>
    </source>
</evidence>